<accession>A0A2I0VPN0</accession>
<reference evidence="1 2" key="2">
    <citation type="journal article" date="2017" name="Nature">
        <title>The Apostasia genome and the evolution of orchids.</title>
        <authorList>
            <person name="Zhang G.Q."/>
            <person name="Liu K.W."/>
            <person name="Li Z."/>
            <person name="Lohaus R."/>
            <person name="Hsiao Y.Y."/>
            <person name="Niu S.C."/>
            <person name="Wang J.Y."/>
            <person name="Lin Y.C."/>
            <person name="Xu Q."/>
            <person name="Chen L.J."/>
            <person name="Yoshida K."/>
            <person name="Fujiwara S."/>
            <person name="Wang Z.W."/>
            <person name="Zhang Y.Q."/>
            <person name="Mitsuda N."/>
            <person name="Wang M."/>
            <person name="Liu G.H."/>
            <person name="Pecoraro L."/>
            <person name="Huang H.X."/>
            <person name="Xiao X.J."/>
            <person name="Lin M."/>
            <person name="Wu X.Y."/>
            <person name="Wu W.L."/>
            <person name="Chen Y.Y."/>
            <person name="Chang S.B."/>
            <person name="Sakamoto S."/>
            <person name="Ohme-Takagi M."/>
            <person name="Yagi M."/>
            <person name="Zeng S.J."/>
            <person name="Shen C.Y."/>
            <person name="Yeh C.M."/>
            <person name="Luo Y.B."/>
            <person name="Tsai W.C."/>
            <person name="Van de Peer Y."/>
            <person name="Liu Z.J."/>
        </authorList>
    </citation>
    <scope>NUCLEOTIDE SEQUENCE [LARGE SCALE GENOMIC DNA]</scope>
    <source>
        <tissue evidence="1">The whole plant</tissue>
    </source>
</reference>
<protein>
    <submittedName>
        <fullName evidence="1">Uncharacterized protein</fullName>
    </submittedName>
</protein>
<dbReference type="EMBL" id="KZ503345">
    <property type="protein sequence ID" value="PKU65365.1"/>
    <property type="molecule type" value="Genomic_DNA"/>
</dbReference>
<sequence>MPVSGPPSRGSISVVHSNYSQLIIDFPSIRWFCHSQKTINTSLILHGRRDHSKREEKKIRDYLANKLLLYHFPSIDHHQTDAGLLPYY</sequence>
<evidence type="ECO:0000313" key="2">
    <source>
        <dbReference type="Proteomes" id="UP000233837"/>
    </source>
</evidence>
<evidence type="ECO:0000313" key="1">
    <source>
        <dbReference type="EMBL" id="PKU65365.1"/>
    </source>
</evidence>
<gene>
    <name evidence="1" type="ORF">MA16_Dca026773</name>
</gene>
<organism evidence="1 2">
    <name type="scientific">Dendrobium catenatum</name>
    <dbReference type="NCBI Taxonomy" id="906689"/>
    <lineage>
        <taxon>Eukaryota</taxon>
        <taxon>Viridiplantae</taxon>
        <taxon>Streptophyta</taxon>
        <taxon>Embryophyta</taxon>
        <taxon>Tracheophyta</taxon>
        <taxon>Spermatophyta</taxon>
        <taxon>Magnoliopsida</taxon>
        <taxon>Liliopsida</taxon>
        <taxon>Asparagales</taxon>
        <taxon>Orchidaceae</taxon>
        <taxon>Epidendroideae</taxon>
        <taxon>Malaxideae</taxon>
        <taxon>Dendrobiinae</taxon>
        <taxon>Dendrobium</taxon>
    </lineage>
</organism>
<reference evidence="1 2" key="1">
    <citation type="journal article" date="2016" name="Sci. Rep.">
        <title>The Dendrobium catenatum Lindl. genome sequence provides insights into polysaccharide synthase, floral development and adaptive evolution.</title>
        <authorList>
            <person name="Zhang G.Q."/>
            <person name="Xu Q."/>
            <person name="Bian C."/>
            <person name="Tsai W.C."/>
            <person name="Yeh C.M."/>
            <person name="Liu K.W."/>
            <person name="Yoshida K."/>
            <person name="Zhang L.S."/>
            <person name="Chang S.B."/>
            <person name="Chen F."/>
            <person name="Shi Y."/>
            <person name="Su Y.Y."/>
            <person name="Zhang Y.Q."/>
            <person name="Chen L.J."/>
            <person name="Yin Y."/>
            <person name="Lin M."/>
            <person name="Huang H."/>
            <person name="Deng H."/>
            <person name="Wang Z.W."/>
            <person name="Zhu S.L."/>
            <person name="Zhao X."/>
            <person name="Deng C."/>
            <person name="Niu S.C."/>
            <person name="Huang J."/>
            <person name="Wang M."/>
            <person name="Liu G.H."/>
            <person name="Yang H.J."/>
            <person name="Xiao X.J."/>
            <person name="Hsiao Y.Y."/>
            <person name="Wu W.L."/>
            <person name="Chen Y.Y."/>
            <person name="Mitsuda N."/>
            <person name="Ohme-Takagi M."/>
            <person name="Luo Y.B."/>
            <person name="Van de Peer Y."/>
            <person name="Liu Z.J."/>
        </authorList>
    </citation>
    <scope>NUCLEOTIDE SEQUENCE [LARGE SCALE GENOMIC DNA]</scope>
    <source>
        <tissue evidence="1">The whole plant</tissue>
    </source>
</reference>
<dbReference type="AlphaFoldDB" id="A0A2I0VPN0"/>
<name>A0A2I0VPN0_9ASPA</name>
<proteinExistence type="predicted"/>
<dbReference type="Proteomes" id="UP000233837">
    <property type="component" value="Unassembled WGS sequence"/>
</dbReference>
<keyword evidence="2" id="KW-1185">Reference proteome</keyword>